<evidence type="ECO:0000256" key="1">
    <source>
        <dbReference type="PROSITE-ProRule" id="PRU00473"/>
    </source>
</evidence>
<evidence type="ECO:0000259" key="3">
    <source>
        <dbReference type="PROSITE" id="PS51123"/>
    </source>
</evidence>
<dbReference type="PANTHER" id="PTHR30329:SF21">
    <property type="entry name" value="LIPOPROTEIN YIAD-RELATED"/>
    <property type="match status" value="1"/>
</dbReference>
<gene>
    <name evidence="4" type="ORF">METHB2_1260001</name>
</gene>
<dbReference type="GO" id="GO:0016020">
    <property type="term" value="C:membrane"/>
    <property type="evidence" value="ECO:0007669"/>
    <property type="project" value="UniProtKB-UniRule"/>
</dbReference>
<keyword evidence="5" id="KW-1185">Reference proteome</keyword>
<dbReference type="InterPro" id="IPR006665">
    <property type="entry name" value="OmpA-like"/>
</dbReference>
<name>A0A8S0WYR9_9GAMM</name>
<dbReference type="PROSITE" id="PS51123">
    <property type="entry name" value="OMPA_2"/>
    <property type="match status" value="1"/>
</dbReference>
<proteinExistence type="predicted"/>
<dbReference type="Gene3D" id="3.30.1330.60">
    <property type="entry name" value="OmpA-like domain"/>
    <property type="match status" value="1"/>
</dbReference>
<keyword evidence="2" id="KW-0812">Transmembrane</keyword>
<dbReference type="EMBL" id="CADCXN010000031">
    <property type="protein sequence ID" value="CAA9889723.1"/>
    <property type="molecule type" value="Genomic_DNA"/>
</dbReference>
<accession>A0A8S0WYR9</accession>
<dbReference type="Proteomes" id="UP000494216">
    <property type="component" value="Unassembled WGS sequence"/>
</dbReference>
<evidence type="ECO:0000313" key="5">
    <source>
        <dbReference type="Proteomes" id="UP000494216"/>
    </source>
</evidence>
<dbReference type="SUPFAM" id="SSF103088">
    <property type="entry name" value="OmpA-like"/>
    <property type="match status" value="1"/>
</dbReference>
<evidence type="ECO:0000313" key="4">
    <source>
        <dbReference type="EMBL" id="CAA9889723.1"/>
    </source>
</evidence>
<dbReference type="Pfam" id="PF00691">
    <property type="entry name" value="OmpA"/>
    <property type="match status" value="1"/>
</dbReference>
<protein>
    <submittedName>
        <fullName evidence="4">Chemotaxis protein MotB</fullName>
    </submittedName>
</protein>
<reference evidence="4 5" key="1">
    <citation type="submission" date="2020-02" db="EMBL/GenBank/DDBJ databases">
        <authorList>
            <person name="Hogendoorn C."/>
        </authorList>
    </citation>
    <scope>NUCLEOTIDE SEQUENCE [LARGE SCALE GENOMIC DNA]</scope>
    <source>
        <strain evidence="4">METHB21</strain>
    </source>
</reference>
<dbReference type="AlphaFoldDB" id="A0A8S0WYR9"/>
<comment type="caution">
    <text evidence="4">The sequence shown here is derived from an EMBL/GenBank/DDBJ whole genome shotgun (WGS) entry which is preliminary data.</text>
</comment>
<organism evidence="4 5">
    <name type="scientific">Candidatus Methylobacter favarea</name>
    <dbReference type="NCBI Taxonomy" id="2707345"/>
    <lineage>
        <taxon>Bacteria</taxon>
        <taxon>Pseudomonadati</taxon>
        <taxon>Pseudomonadota</taxon>
        <taxon>Gammaproteobacteria</taxon>
        <taxon>Methylococcales</taxon>
        <taxon>Methylococcaceae</taxon>
        <taxon>Methylobacter</taxon>
    </lineage>
</organism>
<evidence type="ECO:0000256" key="2">
    <source>
        <dbReference type="SAM" id="Phobius"/>
    </source>
</evidence>
<dbReference type="RefSeq" id="WP_174624708.1">
    <property type="nucleotide sequence ID" value="NZ_CADCXN010000031.1"/>
</dbReference>
<sequence length="313" mass="34678">MSKDPFSKLQSSLSFGDLLDQPASHPSQNWLLSYLDVFVLIVMLVIVLISLSDFKAEQKQVINKRQTEKIPAKIQYNPVPAVCKPARKVNAPENKVEVKKTIPGYQTEAQQGNAPGPAAKEISDIKPVTESETENPPVANSLPELPAVKQLEQQSQPITPVPKPVDENELQQQLLKKINEFGLKDTVNVKVKQGYAELEIQDKVLFKSSDAALTTEGKVLLQRLSPLLKQALGLILIEGHTDNRPINTSQFPSNWELGSSRATSVLHFLTSQQLESSRLRAITYADTMPVADNSTSEGREKNRRVNIVIKVSN</sequence>
<dbReference type="CDD" id="cd07185">
    <property type="entry name" value="OmpA_C-like"/>
    <property type="match status" value="1"/>
</dbReference>
<feature type="domain" description="OmpA-like" evidence="3">
    <location>
        <begin position="193"/>
        <end position="313"/>
    </location>
</feature>
<keyword evidence="2" id="KW-1133">Transmembrane helix</keyword>
<dbReference type="InterPro" id="IPR050330">
    <property type="entry name" value="Bact_OuterMem_StrucFunc"/>
</dbReference>
<keyword evidence="1 2" id="KW-0472">Membrane</keyword>
<dbReference type="InterPro" id="IPR036737">
    <property type="entry name" value="OmpA-like_sf"/>
</dbReference>
<feature type="transmembrane region" description="Helical" evidence="2">
    <location>
        <begin position="31"/>
        <end position="51"/>
    </location>
</feature>
<dbReference type="PANTHER" id="PTHR30329">
    <property type="entry name" value="STATOR ELEMENT OF FLAGELLAR MOTOR COMPLEX"/>
    <property type="match status" value="1"/>
</dbReference>